<accession>A0A8S3DWR2</accession>
<protein>
    <recommendedName>
        <fullName evidence="1">U3 small nucleolar RNA-associated protein 13 C-terminal domain-containing protein</fullName>
    </recommendedName>
</protein>
<organism evidence="4 6">
    <name type="scientific">Rotaria magnacalcarata</name>
    <dbReference type="NCBI Taxonomy" id="392030"/>
    <lineage>
        <taxon>Eukaryota</taxon>
        <taxon>Metazoa</taxon>
        <taxon>Spiralia</taxon>
        <taxon>Gnathifera</taxon>
        <taxon>Rotifera</taxon>
        <taxon>Eurotatoria</taxon>
        <taxon>Bdelloidea</taxon>
        <taxon>Philodinida</taxon>
        <taxon>Philodinidae</taxon>
        <taxon>Rotaria</taxon>
    </lineage>
</organism>
<sequence length="49" mass="5759">MLLSIVTPDKILKLPNGQKCVESLLPYTERHMARIERLSQQVLFLDFSW</sequence>
<dbReference type="GO" id="GO:0032040">
    <property type="term" value="C:small-subunit processome"/>
    <property type="evidence" value="ECO:0007669"/>
    <property type="project" value="InterPro"/>
</dbReference>
<evidence type="ECO:0000313" key="6">
    <source>
        <dbReference type="Proteomes" id="UP000681720"/>
    </source>
</evidence>
<gene>
    <name evidence="4" type="ORF">GIL414_LOCUS59908</name>
    <name evidence="5" type="ORF">GIL414_LOCUS60214</name>
    <name evidence="2" type="ORF">SMN809_LOCUS58224</name>
    <name evidence="3" type="ORF">SMN809_LOCUS58545</name>
</gene>
<dbReference type="EMBL" id="CAJOBI010220040">
    <property type="protein sequence ID" value="CAF5039097.1"/>
    <property type="molecule type" value="Genomic_DNA"/>
</dbReference>
<dbReference type="EMBL" id="CAJOBI010217417">
    <property type="protein sequence ID" value="CAF5032991.1"/>
    <property type="molecule type" value="Genomic_DNA"/>
</dbReference>
<dbReference type="InterPro" id="IPR013934">
    <property type="entry name" value="Utp13_C"/>
</dbReference>
<dbReference type="Proteomes" id="UP000681720">
    <property type="component" value="Unassembled WGS sequence"/>
</dbReference>
<dbReference type="Proteomes" id="UP000676336">
    <property type="component" value="Unassembled WGS sequence"/>
</dbReference>
<evidence type="ECO:0000313" key="5">
    <source>
        <dbReference type="EMBL" id="CAF5055569.1"/>
    </source>
</evidence>
<dbReference type="Pfam" id="PF08625">
    <property type="entry name" value="Utp13"/>
    <property type="match status" value="1"/>
</dbReference>
<evidence type="ECO:0000313" key="3">
    <source>
        <dbReference type="EMBL" id="CAF5039097.1"/>
    </source>
</evidence>
<reference evidence="4" key="1">
    <citation type="submission" date="2021-02" db="EMBL/GenBank/DDBJ databases">
        <authorList>
            <person name="Nowell W R."/>
        </authorList>
    </citation>
    <scope>NUCLEOTIDE SEQUENCE</scope>
</reference>
<proteinExistence type="predicted"/>
<feature type="domain" description="U3 small nucleolar RNA-associated protein 13 C-terminal" evidence="1">
    <location>
        <begin position="2"/>
        <end position="49"/>
    </location>
</feature>
<evidence type="ECO:0000259" key="1">
    <source>
        <dbReference type="Pfam" id="PF08625"/>
    </source>
</evidence>
<dbReference type="EMBL" id="CAJOBJ010228793">
    <property type="protein sequence ID" value="CAF5050043.1"/>
    <property type="molecule type" value="Genomic_DNA"/>
</dbReference>
<dbReference type="EMBL" id="CAJOBJ010231369">
    <property type="protein sequence ID" value="CAF5055569.1"/>
    <property type="molecule type" value="Genomic_DNA"/>
</dbReference>
<name>A0A8S3DWR2_9BILA</name>
<dbReference type="GO" id="GO:0006364">
    <property type="term" value="P:rRNA processing"/>
    <property type="evidence" value="ECO:0007669"/>
    <property type="project" value="InterPro"/>
</dbReference>
<evidence type="ECO:0000313" key="2">
    <source>
        <dbReference type="EMBL" id="CAF5032991.1"/>
    </source>
</evidence>
<dbReference type="AlphaFoldDB" id="A0A8S3DWR2"/>
<evidence type="ECO:0000313" key="4">
    <source>
        <dbReference type="EMBL" id="CAF5050043.1"/>
    </source>
</evidence>
<feature type="non-terminal residue" evidence="4">
    <location>
        <position position="1"/>
    </location>
</feature>
<comment type="caution">
    <text evidence="4">The sequence shown here is derived from an EMBL/GenBank/DDBJ whole genome shotgun (WGS) entry which is preliminary data.</text>
</comment>